<feature type="region of interest" description="Disordered" evidence="6">
    <location>
        <begin position="423"/>
        <end position="464"/>
    </location>
</feature>
<evidence type="ECO:0000256" key="3">
    <source>
        <dbReference type="ARBA" id="ARBA00022989"/>
    </source>
</evidence>
<dbReference type="Pfam" id="PF20684">
    <property type="entry name" value="Fung_rhodopsin"/>
    <property type="match status" value="1"/>
</dbReference>
<feature type="signal peptide" evidence="8">
    <location>
        <begin position="1"/>
        <end position="17"/>
    </location>
</feature>
<name>A0AAV9XL59_9PEZI</name>
<evidence type="ECO:0000259" key="9">
    <source>
        <dbReference type="Pfam" id="PF20684"/>
    </source>
</evidence>
<feature type="transmembrane region" description="Helical" evidence="7">
    <location>
        <begin position="140"/>
        <end position="163"/>
    </location>
</feature>
<feature type="transmembrane region" description="Helical" evidence="7">
    <location>
        <begin position="175"/>
        <end position="196"/>
    </location>
</feature>
<accession>A0AAV9XL59</accession>
<dbReference type="GO" id="GO:0016020">
    <property type="term" value="C:membrane"/>
    <property type="evidence" value="ECO:0007669"/>
    <property type="project" value="UniProtKB-SubCell"/>
</dbReference>
<comment type="similarity">
    <text evidence="5">Belongs to the SAT4 family.</text>
</comment>
<feature type="transmembrane region" description="Helical" evidence="7">
    <location>
        <begin position="61"/>
        <end position="82"/>
    </location>
</feature>
<keyword evidence="4 7" id="KW-0472">Membrane</keyword>
<gene>
    <name evidence="10" type="ORF">TWF694_006740</name>
</gene>
<feature type="compositionally biased region" description="Basic and acidic residues" evidence="6">
    <location>
        <begin position="445"/>
        <end position="464"/>
    </location>
</feature>
<feature type="chain" id="PRO_5043810410" description="Rhodopsin domain-containing protein" evidence="8">
    <location>
        <begin position="18"/>
        <end position="464"/>
    </location>
</feature>
<dbReference type="Proteomes" id="UP001365542">
    <property type="component" value="Unassembled WGS sequence"/>
</dbReference>
<evidence type="ECO:0000256" key="1">
    <source>
        <dbReference type="ARBA" id="ARBA00004141"/>
    </source>
</evidence>
<reference evidence="10 11" key="1">
    <citation type="submission" date="2019-10" db="EMBL/GenBank/DDBJ databases">
        <authorList>
            <person name="Palmer J.M."/>
        </authorList>
    </citation>
    <scope>NUCLEOTIDE SEQUENCE [LARGE SCALE GENOMIC DNA]</scope>
    <source>
        <strain evidence="10 11">TWF694</strain>
    </source>
</reference>
<feature type="region of interest" description="Disordered" evidence="6">
    <location>
        <begin position="337"/>
        <end position="374"/>
    </location>
</feature>
<feature type="transmembrane region" description="Helical" evidence="7">
    <location>
        <begin position="254"/>
        <end position="274"/>
    </location>
</feature>
<keyword evidence="3 7" id="KW-1133">Transmembrane helix</keyword>
<evidence type="ECO:0000256" key="2">
    <source>
        <dbReference type="ARBA" id="ARBA00022692"/>
    </source>
</evidence>
<evidence type="ECO:0000313" key="10">
    <source>
        <dbReference type="EMBL" id="KAK6542798.1"/>
    </source>
</evidence>
<organism evidence="10 11">
    <name type="scientific">Orbilia ellipsospora</name>
    <dbReference type="NCBI Taxonomy" id="2528407"/>
    <lineage>
        <taxon>Eukaryota</taxon>
        <taxon>Fungi</taxon>
        <taxon>Dikarya</taxon>
        <taxon>Ascomycota</taxon>
        <taxon>Pezizomycotina</taxon>
        <taxon>Orbiliomycetes</taxon>
        <taxon>Orbiliales</taxon>
        <taxon>Orbiliaceae</taxon>
        <taxon>Orbilia</taxon>
    </lineage>
</organism>
<dbReference type="PANTHER" id="PTHR33048">
    <property type="entry name" value="PTH11-LIKE INTEGRAL MEMBRANE PROTEIN (AFU_ORTHOLOGUE AFUA_5G11245)"/>
    <property type="match status" value="1"/>
</dbReference>
<evidence type="ECO:0000313" key="11">
    <source>
        <dbReference type="Proteomes" id="UP001365542"/>
    </source>
</evidence>
<keyword evidence="2 7" id="KW-0812">Transmembrane</keyword>
<comment type="caution">
    <text evidence="10">The sequence shown here is derived from an EMBL/GenBank/DDBJ whole genome shotgun (WGS) entry which is preliminary data.</text>
</comment>
<keyword evidence="11" id="KW-1185">Reference proteome</keyword>
<protein>
    <recommendedName>
        <fullName evidence="9">Rhodopsin domain-containing protein</fullName>
    </recommendedName>
</protein>
<dbReference type="PANTHER" id="PTHR33048:SF129">
    <property type="entry name" value="INTEGRAL MEMBRANE PROTEIN-RELATED"/>
    <property type="match status" value="1"/>
</dbReference>
<dbReference type="InterPro" id="IPR049326">
    <property type="entry name" value="Rhodopsin_dom_fungi"/>
</dbReference>
<dbReference type="AlphaFoldDB" id="A0AAV9XL59"/>
<evidence type="ECO:0000256" key="7">
    <source>
        <dbReference type="SAM" id="Phobius"/>
    </source>
</evidence>
<evidence type="ECO:0000256" key="6">
    <source>
        <dbReference type="SAM" id="MobiDB-lite"/>
    </source>
</evidence>
<sequence>MMAFNTTISLFASLLNSTGIGLHKYPSSGSNPLISQPIPPEVAASWPTPNYVDPVSKHVQMFGWELALLGLAIVAVLLRLYVRIWMMRPIWGVGGDDWGVGIALLFAIGLTAVQLNATRYGYGLHIWDVKPEWIMSMRKMAFCTQILFILCTTTTKISILYFYLRLSASPTFRFLVHSGMIFISLTGLAFLFVIVFQCKPINSYWDLTLPNAKCVDESAANVANAVINSLCDLYVFSLPIKDMLSLRLPLRQRISLVVLFSLGVVVCIAGWLRVWQLTCIMKKTYDNTWHGPTMYILTAVECDVAILCGCLPALKPLMAKVIPSLRKFSIRRLSGVSTTAGSGTEKKGKESTMGSISGSGGMPGRRRGAVSGMALGPCPYSDPSKLLEPAELLSAQRSKLANDSNMSLGELDVPLYEQILKSTSRLPLKDEKDGAENENENSGESPDRDVERGPMDEKWNYSIR</sequence>
<proteinExistence type="inferred from homology"/>
<dbReference type="EMBL" id="JAVHJO010000002">
    <property type="protein sequence ID" value="KAK6542798.1"/>
    <property type="molecule type" value="Genomic_DNA"/>
</dbReference>
<evidence type="ECO:0000256" key="8">
    <source>
        <dbReference type="SAM" id="SignalP"/>
    </source>
</evidence>
<evidence type="ECO:0000256" key="4">
    <source>
        <dbReference type="ARBA" id="ARBA00023136"/>
    </source>
</evidence>
<feature type="domain" description="Rhodopsin" evidence="9">
    <location>
        <begin position="78"/>
        <end position="319"/>
    </location>
</feature>
<keyword evidence="8" id="KW-0732">Signal</keyword>
<evidence type="ECO:0000256" key="5">
    <source>
        <dbReference type="ARBA" id="ARBA00038359"/>
    </source>
</evidence>
<comment type="subcellular location">
    <subcellularLocation>
        <location evidence="1">Membrane</location>
        <topology evidence="1">Multi-pass membrane protein</topology>
    </subcellularLocation>
</comment>
<dbReference type="InterPro" id="IPR052337">
    <property type="entry name" value="SAT4-like"/>
</dbReference>